<dbReference type="InterPro" id="IPR045584">
    <property type="entry name" value="Pilin-like"/>
</dbReference>
<dbReference type="AlphaFoldDB" id="A0A418XTK3"/>
<keyword evidence="1" id="KW-0472">Membrane</keyword>
<keyword evidence="1" id="KW-1133">Transmembrane helix</keyword>
<dbReference type="GO" id="GO:0043683">
    <property type="term" value="P:type IV pilus assembly"/>
    <property type="evidence" value="ECO:0007669"/>
    <property type="project" value="InterPro"/>
</dbReference>
<dbReference type="Pfam" id="PF07963">
    <property type="entry name" value="N_methyl"/>
    <property type="match status" value="1"/>
</dbReference>
<dbReference type="NCBIfam" id="TIGR02532">
    <property type="entry name" value="IV_pilin_GFxxxE"/>
    <property type="match status" value="1"/>
</dbReference>
<dbReference type="InterPro" id="IPR012902">
    <property type="entry name" value="N_methyl_site"/>
</dbReference>
<evidence type="ECO:0000313" key="2">
    <source>
        <dbReference type="EMBL" id="RJG15964.1"/>
    </source>
</evidence>
<dbReference type="InterPro" id="IPR032092">
    <property type="entry name" value="PilW"/>
</dbReference>
<protein>
    <submittedName>
        <fullName evidence="2">Prepilin-type N-terminal cleavage/methylation domain-containing protein</fullName>
    </submittedName>
</protein>
<keyword evidence="1" id="KW-0812">Transmembrane</keyword>
<sequence length="250" mass="27056">MCGVGGVAVSRQNGFSLVELMVALVLGLIVSAAAIQLFTTNQKTFVLQQTASQLQQDSQQIMRFLVRDLRKTGLVWDSVTPTQDMGVLFDDWSAEITASDEGADNDVLTVAYNGTTDCAGNDAGGWVEVASTYYVDDGSLYCKGSIDTDVVVELVPGVESFQVLYGIDTVADGELAASRYVDADSVPADTPVVSVKVGLLLKRENNVLPVSDGNRKFHVLGEAYDEPEDRAMRKAISMTVRLRNFDWNAI</sequence>
<keyword evidence="3" id="KW-1185">Reference proteome</keyword>
<dbReference type="EMBL" id="QYYA01000007">
    <property type="protein sequence ID" value="RJG15964.1"/>
    <property type="molecule type" value="Genomic_DNA"/>
</dbReference>
<evidence type="ECO:0000256" key="1">
    <source>
        <dbReference type="SAM" id="Phobius"/>
    </source>
</evidence>
<feature type="transmembrane region" description="Helical" evidence="1">
    <location>
        <begin position="20"/>
        <end position="39"/>
    </location>
</feature>
<organism evidence="2 3">
    <name type="scientific">Alcanivorax profundi</name>
    <dbReference type="NCBI Taxonomy" id="2338368"/>
    <lineage>
        <taxon>Bacteria</taxon>
        <taxon>Pseudomonadati</taxon>
        <taxon>Pseudomonadota</taxon>
        <taxon>Gammaproteobacteria</taxon>
        <taxon>Oceanospirillales</taxon>
        <taxon>Alcanivoracaceae</taxon>
        <taxon>Alcanivorax</taxon>
    </lineage>
</organism>
<name>A0A418XTK3_9GAMM</name>
<evidence type="ECO:0000313" key="3">
    <source>
        <dbReference type="Proteomes" id="UP000283734"/>
    </source>
</evidence>
<reference evidence="2 3" key="1">
    <citation type="submission" date="2018-09" db="EMBL/GenBank/DDBJ databases">
        <title>Alcanivorax profundi sp. nov., isolated from 1000 m-depth seawater of the Mariana Trench.</title>
        <authorList>
            <person name="Liu J."/>
        </authorList>
    </citation>
    <scope>NUCLEOTIDE SEQUENCE [LARGE SCALE GENOMIC DNA]</scope>
    <source>
        <strain evidence="2 3">MTEO17</strain>
    </source>
</reference>
<dbReference type="Pfam" id="PF16074">
    <property type="entry name" value="PilW"/>
    <property type="match status" value="1"/>
</dbReference>
<comment type="caution">
    <text evidence="2">The sequence shown here is derived from an EMBL/GenBank/DDBJ whole genome shotgun (WGS) entry which is preliminary data.</text>
</comment>
<dbReference type="Proteomes" id="UP000283734">
    <property type="component" value="Unassembled WGS sequence"/>
</dbReference>
<gene>
    <name evidence="2" type="ORF">D4A39_15960</name>
</gene>
<accession>A0A418XTK3</accession>
<dbReference type="SUPFAM" id="SSF54523">
    <property type="entry name" value="Pili subunits"/>
    <property type="match status" value="1"/>
</dbReference>
<proteinExistence type="predicted"/>